<dbReference type="CDD" id="cd17546">
    <property type="entry name" value="REC_hyHK_CKI1_RcsC-like"/>
    <property type="match status" value="1"/>
</dbReference>
<evidence type="ECO:0008006" key="8">
    <source>
        <dbReference type="Google" id="ProtNLM"/>
    </source>
</evidence>
<dbReference type="SMART" id="SM00387">
    <property type="entry name" value="HATPase_c"/>
    <property type="match status" value="1"/>
</dbReference>
<dbReference type="PROSITE" id="PS50109">
    <property type="entry name" value="HIS_KIN"/>
    <property type="match status" value="1"/>
</dbReference>
<reference evidence="6 7" key="2">
    <citation type="journal article" date="2012" name="Eukaryot. Cell">
        <title>Genome update of Botrytis cinerea strains B05.10 and T4.</title>
        <authorList>
            <person name="Staats M."/>
            <person name="van Kan J.A."/>
        </authorList>
    </citation>
    <scope>NUCLEOTIDE SEQUENCE [LARGE SCALE GENOMIC DNA]</scope>
    <source>
        <strain evidence="6 7">B05.10</strain>
    </source>
</reference>
<dbReference type="GO" id="GO:0071474">
    <property type="term" value="P:cellular hyperosmotic response"/>
    <property type="evidence" value="ECO:0007669"/>
    <property type="project" value="TreeGrafter"/>
</dbReference>
<dbReference type="VEuPathDB" id="FungiDB:Bcin06g07610"/>
<dbReference type="PRINTS" id="PR00344">
    <property type="entry name" value="BCTRLSENSOR"/>
</dbReference>
<dbReference type="SUPFAM" id="SSF55874">
    <property type="entry name" value="ATPase domain of HSP90 chaperone/DNA topoisomerase II/histidine kinase"/>
    <property type="match status" value="1"/>
</dbReference>
<name>A0A384JLW4_BOTFB</name>
<dbReference type="PANTHER" id="PTHR45339">
    <property type="entry name" value="HYBRID SIGNAL TRANSDUCTION HISTIDINE KINASE J"/>
    <property type="match status" value="1"/>
</dbReference>
<dbReference type="AlphaFoldDB" id="A0A384JLW4"/>
<dbReference type="GO" id="GO:0004673">
    <property type="term" value="F:protein histidine kinase activity"/>
    <property type="evidence" value="ECO:0007669"/>
    <property type="project" value="TreeGrafter"/>
</dbReference>
<organism evidence="6 7">
    <name type="scientific">Botryotinia fuckeliana (strain B05.10)</name>
    <name type="common">Noble rot fungus</name>
    <name type="synonym">Botrytis cinerea</name>
    <dbReference type="NCBI Taxonomy" id="332648"/>
    <lineage>
        <taxon>Eukaryota</taxon>
        <taxon>Fungi</taxon>
        <taxon>Dikarya</taxon>
        <taxon>Ascomycota</taxon>
        <taxon>Pezizomycotina</taxon>
        <taxon>Leotiomycetes</taxon>
        <taxon>Helotiales</taxon>
        <taxon>Sclerotiniaceae</taxon>
        <taxon>Botrytis</taxon>
    </lineage>
</organism>
<dbReference type="GeneID" id="36394290"/>
<dbReference type="Gene3D" id="3.30.565.10">
    <property type="entry name" value="Histidine kinase-like ATPase, C-terminal domain"/>
    <property type="match status" value="1"/>
</dbReference>
<dbReference type="SUPFAM" id="SSF52172">
    <property type="entry name" value="CheY-like"/>
    <property type="match status" value="1"/>
</dbReference>
<keyword evidence="7" id="KW-1185">Reference proteome</keyword>
<dbReference type="Proteomes" id="UP000001798">
    <property type="component" value="Chromosome 6"/>
</dbReference>
<protein>
    <recommendedName>
        <fullName evidence="8">Histidine kinase</fullName>
    </recommendedName>
</protein>
<keyword evidence="2" id="KW-0902">Two-component regulatory system</keyword>
<dbReference type="InterPro" id="IPR003594">
    <property type="entry name" value="HATPase_dom"/>
</dbReference>
<dbReference type="InterPro" id="IPR036890">
    <property type="entry name" value="HATPase_C_sf"/>
</dbReference>
<evidence type="ECO:0000256" key="2">
    <source>
        <dbReference type="ARBA" id="ARBA00023012"/>
    </source>
</evidence>
<dbReference type="SMART" id="SM00448">
    <property type="entry name" value="REC"/>
    <property type="match status" value="1"/>
</dbReference>
<reference evidence="6 7" key="3">
    <citation type="journal article" date="2017" name="Mol. Plant Pathol.">
        <title>A gapless genome sequence of the fungus Botrytis cinerea.</title>
        <authorList>
            <person name="Van Kan J.A."/>
            <person name="Stassen J.H."/>
            <person name="Mosbach A."/>
            <person name="Van Der Lee T.A."/>
            <person name="Faino L."/>
            <person name="Farmer A.D."/>
            <person name="Papasotiriou D.G."/>
            <person name="Zhou S."/>
            <person name="Seidl M.F."/>
            <person name="Cottam E."/>
            <person name="Edel D."/>
            <person name="Hahn M."/>
            <person name="Schwartz D.C."/>
            <person name="Dietrich R.A."/>
            <person name="Widdison S."/>
            <person name="Scalliet G."/>
        </authorList>
    </citation>
    <scope>NUCLEOTIDE SEQUENCE [LARGE SCALE GENOMIC DNA]</scope>
    <source>
        <strain evidence="6 7">B05.10</strain>
    </source>
</reference>
<dbReference type="GO" id="GO:0000160">
    <property type="term" value="P:phosphorelay signal transduction system"/>
    <property type="evidence" value="ECO:0007669"/>
    <property type="project" value="UniProtKB-KW"/>
</dbReference>
<reference evidence="6 7" key="1">
    <citation type="journal article" date="2011" name="PLoS Genet.">
        <title>Genomic analysis of the necrotrophic fungal pathogens Sclerotinia sclerotiorum and Botrytis cinerea.</title>
        <authorList>
            <person name="Amselem J."/>
            <person name="Cuomo C.A."/>
            <person name="van Kan J.A."/>
            <person name="Viaud M."/>
            <person name="Benito E.P."/>
            <person name="Couloux A."/>
            <person name="Coutinho P.M."/>
            <person name="de Vries R.P."/>
            <person name="Dyer P.S."/>
            <person name="Fillinger S."/>
            <person name="Fournier E."/>
            <person name="Gout L."/>
            <person name="Hahn M."/>
            <person name="Kohn L."/>
            <person name="Lapalu N."/>
            <person name="Plummer K.M."/>
            <person name="Pradier J.M."/>
            <person name="Quevillon E."/>
            <person name="Sharon A."/>
            <person name="Simon A."/>
            <person name="ten Have A."/>
            <person name="Tudzynski B."/>
            <person name="Tudzynski P."/>
            <person name="Wincker P."/>
            <person name="Andrew M."/>
            <person name="Anthouard V."/>
            <person name="Beever R.E."/>
            <person name="Beffa R."/>
            <person name="Benoit I."/>
            <person name="Bouzid O."/>
            <person name="Brault B."/>
            <person name="Chen Z."/>
            <person name="Choquer M."/>
            <person name="Collemare J."/>
            <person name="Cotton P."/>
            <person name="Danchin E.G."/>
            <person name="Da Silva C."/>
            <person name="Gautier A."/>
            <person name="Giraud C."/>
            <person name="Giraud T."/>
            <person name="Gonzalez C."/>
            <person name="Grossetete S."/>
            <person name="Guldener U."/>
            <person name="Henrissat B."/>
            <person name="Howlett B.J."/>
            <person name="Kodira C."/>
            <person name="Kretschmer M."/>
            <person name="Lappartient A."/>
            <person name="Leroch M."/>
            <person name="Levis C."/>
            <person name="Mauceli E."/>
            <person name="Neuveglise C."/>
            <person name="Oeser B."/>
            <person name="Pearson M."/>
            <person name="Poulain J."/>
            <person name="Poussereau N."/>
            <person name="Quesneville H."/>
            <person name="Rascle C."/>
            <person name="Schumacher J."/>
            <person name="Segurens B."/>
            <person name="Sexton A."/>
            <person name="Silva E."/>
            <person name="Sirven C."/>
            <person name="Soanes D.M."/>
            <person name="Talbot N.J."/>
            <person name="Templeton M."/>
            <person name="Yandava C."/>
            <person name="Yarden O."/>
            <person name="Zeng Q."/>
            <person name="Rollins J.A."/>
            <person name="Lebrun M.H."/>
            <person name="Dickman M."/>
        </authorList>
    </citation>
    <scope>NUCLEOTIDE SEQUENCE [LARGE SCALE GENOMIC DNA]</scope>
    <source>
        <strain evidence="6 7">B05.10</strain>
    </source>
</reference>
<dbReference type="EMBL" id="CP009810">
    <property type="protein sequence ID" value="ATZ51354.1"/>
    <property type="molecule type" value="Genomic_DNA"/>
</dbReference>
<dbReference type="InterPro" id="IPR011006">
    <property type="entry name" value="CheY-like_superfamily"/>
</dbReference>
<evidence type="ECO:0000256" key="3">
    <source>
        <dbReference type="PROSITE-ProRule" id="PRU00169"/>
    </source>
</evidence>
<evidence type="ECO:0000313" key="7">
    <source>
        <dbReference type="Proteomes" id="UP000001798"/>
    </source>
</evidence>
<dbReference type="PROSITE" id="PS50110">
    <property type="entry name" value="RESPONSE_REGULATORY"/>
    <property type="match status" value="1"/>
</dbReference>
<dbReference type="InterPro" id="IPR004358">
    <property type="entry name" value="Sig_transdc_His_kin-like_C"/>
</dbReference>
<proteinExistence type="predicted"/>
<feature type="modified residue" description="4-aspartylphosphate" evidence="3">
    <location>
        <position position="362"/>
    </location>
</feature>
<feature type="domain" description="Histidine kinase" evidence="4">
    <location>
        <begin position="1"/>
        <end position="170"/>
    </location>
</feature>
<evidence type="ECO:0000313" key="6">
    <source>
        <dbReference type="EMBL" id="ATZ51354.1"/>
    </source>
</evidence>
<dbReference type="InterPro" id="IPR001789">
    <property type="entry name" value="Sig_transdc_resp-reg_receiver"/>
</dbReference>
<dbReference type="RefSeq" id="XP_024549545.1">
    <property type="nucleotide sequence ID" value="XM_024693759.1"/>
</dbReference>
<accession>A0A384JLW4</accession>
<dbReference type="KEGG" id="bfu:BCIN_06g07610"/>
<evidence type="ECO:0000256" key="1">
    <source>
        <dbReference type="ARBA" id="ARBA00022553"/>
    </source>
</evidence>
<dbReference type="PANTHER" id="PTHR45339:SF1">
    <property type="entry name" value="HYBRID SIGNAL TRANSDUCTION HISTIDINE KINASE J"/>
    <property type="match status" value="1"/>
</dbReference>
<dbReference type="Pfam" id="PF02518">
    <property type="entry name" value="HATPase_c"/>
    <property type="match status" value="1"/>
</dbReference>
<dbReference type="Pfam" id="PF00072">
    <property type="entry name" value="Response_reg"/>
    <property type="match status" value="1"/>
</dbReference>
<dbReference type="Gene3D" id="3.40.50.2300">
    <property type="match status" value="1"/>
</dbReference>
<feature type="domain" description="Response regulatory" evidence="5">
    <location>
        <begin position="313"/>
        <end position="431"/>
    </location>
</feature>
<sequence>MDSVNVISREIPYQLPATVLEALMCLTKWADENSVELRYLVSSSIPYRIIGDAIRLRQIIIKLVINAIKFAKQGEVKITVQIAKHDPATAEKEALEVIVSDNGIGIQRGDLDSIFNTSKQENGSTYRKHSGSSLGLSFYKDLARQMGGDIRVESRYGRGTSFFFTSVLRRAVSDESSILKQLKPYNNHSILFIDQGRTGYERQIALMLEELGFVPVTADSVSHIEQPREGMYDVILVDSIASAREVRSIDAFKTVPILLMGSPDPFSLSPIQNLQIASYMTTPCLAIDFGYNILQLLEQQLPPVPTDNLSSLAILLAEDNTVYQKLFKKDLEKYTHVVTMVENGLKAFEAVRANKYDILLMDIKMPIMDGFEATVKIREYEQSQGLRRIPIIAFTLGTQEEEEKCLKTGMDECLSKPTFRRHLIRMVSKYVQYKDVASLS</sequence>
<dbReference type="InterPro" id="IPR005467">
    <property type="entry name" value="His_kinase_dom"/>
</dbReference>
<evidence type="ECO:0000259" key="5">
    <source>
        <dbReference type="PROSITE" id="PS50110"/>
    </source>
</evidence>
<dbReference type="OrthoDB" id="60033at2759"/>
<evidence type="ECO:0000259" key="4">
    <source>
        <dbReference type="PROSITE" id="PS50109"/>
    </source>
</evidence>
<keyword evidence="1 3" id="KW-0597">Phosphoprotein</keyword>
<gene>
    <name evidence="6" type="ORF">BCIN_06g07610</name>
</gene>